<name>A0A842CXL6_9LIST</name>
<gene>
    <name evidence="1" type="ORF">HCA78_17715</name>
</gene>
<accession>A0A842CXL6</accession>
<feature type="non-terminal residue" evidence="1">
    <location>
        <position position="191"/>
    </location>
</feature>
<protein>
    <submittedName>
        <fullName evidence="1">Uncharacterized protein</fullName>
    </submittedName>
</protein>
<comment type="caution">
    <text evidence="1">The sequence shown here is derived from an EMBL/GenBank/DDBJ whole genome shotgun (WGS) entry which is preliminary data.</text>
</comment>
<dbReference type="RefSeq" id="WP_221645082.1">
    <property type="nucleotide sequence ID" value="NZ_JAARWW010000072.1"/>
</dbReference>
<evidence type="ECO:0000313" key="2">
    <source>
        <dbReference type="Proteomes" id="UP000546806"/>
    </source>
</evidence>
<dbReference type="Proteomes" id="UP000546806">
    <property type="component" value="Unassembled WGS sequence"/>
</dbReference>
<sequence length="191" mass="22319">MIEYNIPKQNHIEVEADVPKLFLIAIAAIGNIANDIIQEPEDSINIIKRENDNLKFSSIFFDAYLNAQFETESDYYFYLFGSIAYFFNDYIERALVALLQGKFIEFEFINIDAKYAIHLKNMQNDLHLYYSNGTIPDLHTLEYIRRQVYEDGSDIEVLLVDALCAIYILKIRYSAINLLPKYMNLTLKDLD</sequence>
<organism evidence="1 2">
    <name type="scientific">Listeria booriae</name>
    <dbReference type="NCBI Taxonomy" id="1552123"/>
    <lineage>
        <taxon>Bacteria</taxon>
        <taxon>Bacillati</taxon>
        <taxon>Bacillota</taxon>
        <taxon>Bacilli</taxon>
        <taxon>Bacillales</taxon>
        <taxon>Listeriaceae</taxon>
        <taxon>Listeria</taxon>
    </lineage>
</organism>
<dbReference type="AlphaFoldDB" id="A0A842CXL6"/>
<dbReference type="EMBL" id="JAARWW010000072">
    <property type="protein sequence ID" value="MBC2005599.1"/>
    <property type="molecule type" value="Genomic_DNA"/>
</dbReference>
<evidence type="ECO:0000313" key="1">
    <source>
        <dbReference type="EMBL" id="MBC2005599.1"/>
    </source>
</evidence>
<proteinExistence type="predicted"/>
<reference evidence="1 2" key="1">
    <citation type="submission" date="2020-03" db="EMBL/GenBank/DDBJ databases">
        <title>Soil Listeria distribution.</title>
        <authorList>
            <person name="Liao J."/>
            <person name="Wiedmann M."/>
        </authorList>
    </citation>
    <scope>NUCLEOTIDE SEQUENCE [LARGE SCALE GENOMIC DNA]</scope>
    <source>
        <strain evidence="1 2">FSL L7-0435</strain>
    </source>
</reference>